<evidence type="ECO:0000256" key="5">
    <source>
        <dbReference type="ARBA" id="ARBA00022691"/>
    </source>
</evidence>
<comment type="similarity">
    <text evidence="1">Belongs to the N(4)/N(6)-methyltransferase family.</text>
</comment>
<dbReference type="GO" id="GO:0009307">
    <property type="term" value="P:DNA restriction-modification system"/>
    <property type="evidence" value="ECO:0007669"/>
    <property type="project" value="InterPro"/>
</dbReference>
<evidence type="ECO:0000256" key="4">
    <source>
        <dbReference type="ARBA" id="ARBA00022679"/>
    </source>
</evidence>
<dbReference type="Gene3D" id="1.10.1020.10">
    <property type="entry name" value="Adenine-specific Methyltransferase, Domain 2"/>
    <property type="match status" value="1"/>
</dbReference>
<reference evidence="7" key="1">
    <citation type="submission" date="2019-04" db="EMBL/GenBank/DDBJ databases">
        <title>Evolution of Biomass-Degrading Anaerobic Consortia Revealed by Metagenomics.</title>
        <authorList>
            <person name="Peng X."/>
        </authorList>
    </citation>
    <scope>NUCLEOTIDE SEQUENCE</scope>
    <source>
        <strain evidence="7">SIG140</strain>
    </source>
</reference>
<dbReference type="Pfam" id="PF02086">
    <property type="entry name" value="MethyltransfD12"/>
    <property type="match status" value="1"/>
</dbReference>
<evidence type="ECO:0000256" key="1">
    <source>
        <dbReference type="ARBA" id="ARBA00006594"/>
    </source>
</evidence>
<dbReference type="GO" id="GO:0009007">
    <property type="term" value="F:site-specific DNA-methyltransferase (adenine-specific) activity"/>
    <property type="evidence" value="ECO:0007669"/>
    <property type="project" value="UniProtKB-EC"/>
</dbReference>
<dbReference type="GO" id="GO:0003677">
    <property type="term" value="F:DNA binding"/>
    <property type="evidence" value="ECO:0007669"/>
    <property type="project" value="UniProtKB-KW"/>
</dbReference>
<dbReference type="AlphaFoldDB" id="A0A9D5P1W1"/>
<dbReference type="InterPro" id="IPR029063">
    <property type="entry name" value="SAM-dependent_MTases_sf"/>
</dbReference>
<comment type="caution">
    <text evidence="7">The sequence shown here is derived from an EMBL/GenBank/DDBJ whole genome shotgun (WGS) entry which is preliminary data.</text>
</comment>
<dbReference type="EMBL" id="SUYC01000005">
    <property type="protein sequence ID" value="MBE6270477.1"/>
    <property type="molecule type" value="Genomic_DNA"/>
</dbReference>
<keyword evidence="3" id="KW-0489">Methyltransferase</keyword>
<dbReference type="SUPFAM" id="SSF53335">
    <property type="entry name" value="S-adenosyl-L-methionine-dependent methyltransferases"/>
    <property type="match status" value="1"/>
</dbReference>
<accession>A0A9D5P1W1</accession>
<gene>
    <name evidence="7" type="ORF">E7101_05940</name>
</gene>
<keyword evidence="7" id="KW-0238">DNA-binding</keyword>
<dbReference type="EC" id="2.1.1.72" evidence="2"/>
<evidence type="ECO:0000313" key="8">
    <source>
        <dbReference type="Proteomes" id="UP000806522"/>
    </source>
</evidence>
<evidence type="ECO:0000256" key="6">
    <source>
        <dbReference type="ARBA" id="ARBA00047942"/>
    </source>
</evidence>
<dbReference type="Gene3D" id="3.40.50.150">
    <property type="entry name" value="Vaccinia Virus protein VP39"/>
    <property type="match status" value="1"/>
</dbReference>
<proteinExistence type="inferred from homology"/>
<evidence type="ECO:0000256" key="2">
    <source>
        <dbReference type="ARBA" id="ARBA00011900"/>
    </source>
</evidence>
<dbReference type="GO" id="GO:0032259">
    <property type="term" value="P:methylation"/>
    <property type="evidence" value="ECO:0007669"/>
    <property type="project" value="UniProtKB-KW"/>
</dbReference>
<organism evidence="7 8">
    <name type="scientific">Xylanibacter ruminicola</name>
    <name type="common">Prevotella ruminicola</name>
    <dbReference type="NCBI Taxonomy" id="839"/>
    <lineage>
        <taxon>Bacteria</taxon>
        <taxon>Pseudomonadati</taxon>
        <taxon>Bacteroidota</taxon>
        <taxon>Bacteroidia</taxon>
        <taxon>Bacteroidales</taxon>
        <taxon>Prevotellaceae</taxon>
        <taxon>Xylanibacter</taxon>
    </lineage>
</organism>
<evidence type="ECO:0000256" key="3">
    <source>
        <dbReference type="ARBA" id="ARBA00022603"/>
    </source>
</evidence>
<keyword evidence="4" id="KW-0808">Transferase</keyword>
<evidence type="ECO:0000313" key="7">
    <source>
        <dbReference type="EMBL" id="MBE6270477.1"/>
    </source>
</evidence>
<name>A0A9D5P1W1_XYLRU</name>
<dbReference type="PRINTS" id="PR00505">
    <property type="entry name" value="D12N6MTFRASE"/>
</dbReference>
<keyword evidence="5" id="KW-0949">S-adenosyl-L-methionine</keyword>
<sequence>MDKAQEQRRFSLESRRYIGCKTKLVDWIFGLINEHTHDIHSFCDIFAGTGVVAHRALQTYERVVVNDFLHSNNVMYRAFFAPGEWSEERVQTIISEFNDINPAKIGENYFSKNFGGKYFYHDTAKIVGYIRGRLQIMRKGLTDKEYSVLMASLIYSIDRHANTMGHFDAYHRKAPAAHQFQMRMIESESYNGVEIHQEDANQLARNINVDLTYLDPPYNSRQYSRFYHVYENLVQWKKPQLFGTALKPKEENMSDYCRNAAFKAFTDLVSHINSRYLVVSYNNTYHSKSTSSENKIKLEQLEEVLNKCGKTQVFNHEFKAFNSGKTEFDDHREYLFITEVDNEKRNLSFPDVLRG</sequence>
<dbReference type="Proteomes" id="UP000806522">
    <property type="component" value="Unassembled WGS sequence"/>
</dbReference>
<protein>
    <recommendedName>
        <fullName evidence="2">site-specific DNA-methyltransferase (adenine-specific)</fullName>
        <ecNumber evidence="2">2.1.1.72</ecNumber>
    </recommendedName>
</protein>
<dbReference type="InterPro" id="IPR023095">
    <property type="entry name" value="Ade_MeTrfase_dom_2"/>
</dbReference>
<dbReference type="InterPro" id="IPR012327">
    <property type="entry name" value="MeTrfase_D12"/>
</dbReference>
<comment type="catalytic activity">
    <reaction evidence="6">
        <text>a 2'-deoxyadenosine in DNA + S-adenosyl-L-methionine = an N(6)-methyl-2'-deoxyadenosine in DNA + S-adenosyl-L-homocysteine + H(+)</text>
        <dbReference type="Rhea" id="RHEA:15197"/>
        <dbReference type="Rhea" id="RHEA-COMP:12418"/>
        <dbReference type="Rhea" id="RHEA-COMP:12419"/>
        <dbReference type="ChEBI" id="CHEBI:15378"/>
        <dbReference type="ChEBI" id="CHEBI:57856"/>
        <dbReference type="ChEBI" id="CHEBI:59789"/>
        <dbReference type="ChEBI" id="CHEBI:90615"/>
        <dbReference type="ChEBI" id="CHEBI:90616"/>
        <dbReference type="EC" id="2.1.1.72"/>
    </reaction>
</comment>